<accession>A0A1H6IVZ8</accession>
<dbReference type="EMBL" id="FNWO01000012">
    <property type="protein sequence ID" value="SEH52327.1"/>
    <property type="molecule type" value="Genomic_DNA"/>
</dbReference>
<keyword evidence="2" id="KW-1185">Reference proteome</keyword>
<dbReference type="RefSeq" id="WP_074769586.1">
    <property type="nucleotide sequence ID" value="NZ_FNWO01000012.1"/>
</dbReference>
<protein>
    <submittedName>
        <fullName evidence="1">Uncharacterized protein</fullName>
    </submittedName>
</protein>
<dbReference type="Proteomes" id="UP000182983">
    <property type="component" value="Unassembled WGS sequence"/>
</dbReference>
<reference evidence="2" key="1">
    <citation type="submission" date="2016-10" db="EMBL/GenBank/DDBJ databases">
        <authorList>
            <person name="Varghese N."/>
            <person name="Submissions S."/>
        </authorList>
    </citation>
    <scope>NUCLEOTIDE SEQUENCE [LARGE SCALE GENOMIC DNA]</scope>
    <source>
        <strain evidence="2">DSM 13234</strain>
    </source>
</reference>
<evidence type="ECO:0000313" key="1">
    <source>
        <dbReference type="EMBL" id="SEH52327.1"/>
    </source>
</evidence>
<proteinExistence type="predicted"/>
<sequence>MTISNVDRAAVIKSLANKADQVSREGLETYREIGGHLNREKDIRKEDKRRNFKSWCEGEALPFSYKWATLLMKLDTEWDKIEVIKGEPGFTFEPTHNTVKGSLALLKPKPIQPKDAERIAKLAEVSPDRGSSEAEVEVAKRQIEKMAELYNTTPEKVVTSARKKVEKIELMECVADQERQAEQDLLNEIERLQALLDKHGIPY</sequence>
<name>A0A1H6IVZ8_MAGFU</name>
<gene>
    <name evidence="1" type="ORF">SAMN04244559_02784</name>
</gene>
<evidence type="ECO:0000313" key="2">
    <source>
        <dbReference type="Proteomes" id="UP000182983"/>
    </source>
</evidence>
<dbReference type="AlphaFoldDB" id="A0A1H6IVZ8"/>
<organism evidence="1 2">
    <name type="scientific">Magnetospirillum fulvum</name>
    <name type="common">Rhodospirillum fulvum</name>
    <dbReference type="NCBI Taxonomy" id="1082"/>
    <lineage>
        <taxon>Bacteria</taxon>
        <taxon>Pseudomonadati</taxon>
        <taxon>Pseudomonadota</taxon>
        <taxon>Alphaproteobacteria</taxon>
        <taxon>Rhodospirillales</taxon>
        <taxon>Rhodospirillaceae</taxon>
        <taxon>Magnetospirillum</taxon>
    </lineage>
</organism>